<feature type="transmembrane region" description="Helical" evidence="1">
    <location>
        <begin position="142"/>
        <end position="162"/>
    </location>
</feature>
<dbReference type="STRING" id="442341.SAMN04487959_10245"/>
<evidence type="ECO:0000313" key="3">
    <source>
        <dbReference type="Proteomes" id="UP000199040"/>
    </source>
</evidence>
<dbReference type="Pfam" id="PF10011">
    <property type="entry name" value="DUF2254"/>
    <property type="match status" value="1"/>
</dbReference>
<feature type="transmembrane region" description="Helical" evidence="1">
    <location>
        <begin position="20"/>
        <end position="42"/>
    </location>
</feature>
<dbReference type="EMBL" id="FOPY01000002">
    <property type="protein sequence ID" value="SFH27249.1"/>
    <property type="molecule type" value="Genomic_DNA"/>
</dbReference>
<dbReference type="RefSeq" id="WP_092843139.1">
    <property type="nucleotide sequence ID" value="NZ_FOPY01000002.1"/>
</dbReference>
<feature type="transmembrane region" description="Helical" evidence="1">
    <location>
        <begin position="112"/>
        <end position="130"/>
    </location>
</feature>
<evidence type="ECO:0000256" key="1">
    <source>
        <dbReference type="SAM" id="Phobius"/>
    </source>
</evidence>
<sequence>MPKPLTWPLRVLNRFRQSIAYLTSLITLVYLGLALLVVLLPVDASVLPDFLEFVNFDDPDTARTLLATLIAGMISLMVFSFSMVMSVLSQAGGNFSHKLVFGLVTERRHQQVLGHYLGTILFILVLLMVPEDGRTPDLWRSLAVYLGAAMVIHCLALFVYFIHNASQSVQINAVTQELHRSALQSMEGLQARQAQSRWCYASDRRVPANCHIIHARQSGYIQRTHLDELANLAKQSNVTIHFNFTLGDFIVRGFPILQIETARSLDDDWCEAVRAQLEYVEGESIQDLYVNGLTQLMEIAIKALSPGINDPGTARLCLHQITELLCERLRFQPCNTLADDTGQVRVTWPEESLESLLYKLYTPILHYGRDDVSIGLALLQSLKTLSLFADAEQRELIQAHAQRVVAALADRVSDSLDSRFILERLDGGTHRLNLSRESFETI</sequence>
<name>A0A1I2YPN6_9GAMM</name>
<keyword evidence="3" id="KW-1185">Reference proteome</keyword>
<accession>A0A1I2YPN6</accession>
<organism evidence="2 3">
    <name type="scientific">Modicisalibacter xianhensis</name>
    <dbReference type="NCBI Taxonomy" id="442341"/>
    <lineage>
        <taxon>Bacteria</taxon>
        <taxon>Pseudomonadati</taxon>
        <taxon>Pseudomonadota</taxon>
        <taxon>Gammaproteobacteria</taxon>
        <taxon>Oceanospirillales</taxon>
        <taxon>Halomonadaceae</taxon>
        <taxon>Modicisalibacter</taxon>
    </lineage>
</organism>
<keyword evidence="1" id="KW-0812">Transmembrane</keyword>
<feature type="transmembrane region" description="Helical" evidence="1">
    <location>
        <begin position="62"/>
        <end position="91"/>
    </location>
</feature>
<protein>
    <submittedName>
        <fullName evidence="2">Uncharacterized membrane protein</fullName>
    </submittedName>
</protein>
<keyword evidence="1" id="KW-0472">Membrane</keyword>
<dbReference type="InterPro" id="IPR018723">
    <property type="entry name" value="DUF2254_membrane"/>
</dbReference>
<proteinExistence type="predicted"/>
<keyword evidence="1" id="KW-1133">Transmembrane helix</keyword>
<evidence type="ECO:0000313" key="2">
    <source>
        <dbReference type="EMBL" id="SFH27249.1"/>
    </source>
</evidence>
<gene>
    <name evidence="2" type="ORF">SAMN04487959_10245</name>
</gene>
<dbReference type="AlphaFoldDB" id="A0A1I2YPN6"/>
<dbReference type="Proteomes" id="UP000199040">
    <property type="component" value="Unassembled WGS sequence"/>
</dbReference>
<reference evidence="2 3" key="1">
    <citation type="submission" date="2016-10" db="EMBL/GenBank/DDBJ databases">
        <authorList>
            <person name="de Groot N.N."/>
        </authorList>
    </citation>
    <scope>NUCLEOTIDE SEQUENCE [LARGE SCALE GENOMIC DNA]</scope>
    <source>
        <strain evidence="2 3">CGMCC 1.6848</strain>
    </source>
</reference>